<feature type="transmembrane region" description="Helical" evidence="7">
    <location>
        <begin position="514"/>
        <end position="532"/>
    </location>
</feature>
<sequence length="855" mass="98947">MSKCSPYSYRYTNRTQYLFEFEGAPFNFVVNSTAFIVCVGLYLILRKYIEGEFVPKRNFQEDEKTTKSRFLKIVPYFLRVSSSEFARRAGLDGVAYILVMRFRVFQVFALTPLFVLCCPLFFTSAESENQFRRLSIANLGLTDVQSGWKVFGVLVVSIALYFLVTGFCFTEAYTWPRRLKICNSWKTIPTTGYNDKYGGQPAAAVIDNTNFNEQSERRTIDDDFEHCECDRINQIPNVIMLTGVKSDTTEESPVREIKKFFDTFHPDITVKWIEPVYLVRQLMELEQAKNETEVYLQTAIEELETTGKQQYYYKSSVCCHSLGLCKSKVNAIEVYNEQLNLLETQINTFKTLGGVLNIEFLVKEKGKYQYDMLNIPHAGIVFVGVENSEQALKFLSAYTVRPLHVLPIDNTFNLKWYCKEHRPWRRLYSLKIPKRSKVFKHAYLAPPASDLLWLNLTSTTYHGCRWWLRVIGVRLAVILMAFILTSPVYVLTVVNFTGLFDWLGKIARPFVFKWFPAAILAGTSVILTRLVITSEYWTRHKTRGGLESVVYRNAYWFLFFTILVFPSLGITGFPALLYQIITTEYNPSDPFTYYVPFQLECIFLPDSGSLFINYVVTCGLLGSGLQILRLDYIFQRLIKRTFYSHTLAEKKVFSEPQPQTFAFGEKHAFLSVVHTVIIAYAPVCPLIYFFGLVYFLFTYLIDKYMLVWVYSPLQSDIRGWSETDSNNYRYIYHLKWFVESTRFSLAGICMGSINISAFYLLRWSSVELRPLTIAFLGLTVVTIVISIILPCLLNERLWPLICPVPLCKKSSGHYRGLLYDKKKTLGDVCTCPKSYFDATINLKDYTVPVFRNLKQ</sequence>
<evidence type="ECO:0008006" key="13">
    <source>
        <dbReference type="Google" id="ProtNLM"/>
    </source>
</evidence>
<evidence type="ECO:0000256" key="4">
    <source>
        <dbReference type="ARBA" id="ARBA00022692"/>
    </source>
</evidence>
<keyword evidence="11" id="KW-1185">Reference proteome</keyword>
<feature type="transmembrane region" description="Helical" evidence="7">
    <location>
        <begin position="743"/>
        <end position="761"/>
    </location>
</feature>
<protein>
    <recommendedName>
        <fullName evidence="13">CSC1-like protein 2</fullName>
    </recommendedName>
</protein>
<evidence type="ECO:0000259" key="10">
    <source>
        <dbReference type="Pfam" id="PF14703"/>
    </source>
</evidence>
<dbReference type="Pfam" id="PF14703">
    <property type="entry name" value="PHM7_cyt"/>
    <property type="match status" value="1"/>
</dbReference>
<feature type="transmembrane region" description="Helical" evidence="7">
    <location>
        <begin position="773"/>
        <end position="793"/>
    </location>
</feature>
<evidence type="ECO:0000313" key="11">
    <source>
        <dbReference type="Proteomes" id="UP000050795"/>
    </source>
</evidence>
<dbReference type="PANTHER" id="PTHR13018:SF5">
    <property type="entry name" value="RE44586P"/>
    <property type="match status" value="1"/>
</dbReference>
<organism evidence="11 12">
    <name type="scientific">Trichobilharzia regenti</name>
    <name type="common">Nasal bird schistosome</name>
    <dbReference type="NCBI Taxonomy" id="157069"/>
    <lineage>
        <taxon>Eukaryota</taxon>
        <taxon>Metazoa</taxon>
        <taxon>Spiralia</taxon>
        <taxon>Lophotrochozoa</taxon>
        <taxon>Platyhelminthes</taxon>
        <taxon>Trematoda</taxon>
        <taxon>Digenea</taxon>
        <taxon>Strigeidida</taxon>
        <taxon>Schistosomatoidea</taxon>
        <taxon>Schistosomatidae</taxon>
        <taxon>Trichobilharzia</taxon>
    </lineage>
</organism>
<evidence type="ECO:0000256" key="6">
    <source>
        <dbReference type="ARBA" id="ARBA00023136"/>
    </source>
</evidence>
<feature type="transmembrane region" description="Helical" evidence="7">
    <location>
        <begin position="475"/>
        <end position="494"/>
    </location>
</feature>
<feature type="domain" description="CSC1/OSCA1-like cytosolic" evidence="10">
    <location>
        <begin position="239"/>
        <end position="347"/>
    </location>
</feature>
<accession>A0AA85JMN2</accession>
<feature type="transmembrane region" description="Helical" evidence="7">
    <location>
        <begin position="676"/>
        <end position="701"/>
    </location>
</feature>
<dbReference type="GO" id="GO:0005886">
    <property type="term" value="C:plasma membrane"/>
    <property type="evidence" value="ECO:0007669"/>
    <property type="project" value="TreeGrafter"/>
</dbReference>
<feature type="domain" description="CSC1/OSCA1-like N-terminal transmembrane" evidence="9">
    <location>
        <begin position="27"/>
        <end position="163"/>
    </location>
</feature>
<dbReference type="InterPro" id="IPR045122">
    <property type="entry name" value="Csc1-like"/>
</dbReference>
<comment type="similarity">
    <text evidence="2">Belongs to the CSC1 (TC 1.A.17) family.</text>
</comment>
<feature type="transmembrane region" description="Helical" evidence="7">
    <location>
        <begin position="104"/>
        <end position="122"/>
    </location>
</feature>
<feature type="transmembrane region" description="Helical" evidence="7">
    <location>
        <begin position="611"/>
        <end position="630"/>
    </location>
</feature>
<dbReference type="InterPro" id="IPR027815">
    <property type="entry name" value="CSC1/OSCA1-like_cyt"/>
</dbReference>
<evidence type="ECO:0000259" key="8">
    <source>
        <dbReference type="Pfam" id="PF02714"/>
    </source>
</evidence>
<keyword evidence="6 7" id="KW-0472">Membrane</keyword>
<keyword evidence="3" id="KW-0813">Transport</keyword>
<evidence type="ECO:0000259" key="9">
    <source>
        <dbReference type="Pfam" id="PF13967"/>
    </source>
</evidence>
<feature type="transmembrane region" description="Helical" evidence="7">
    <location>
        <begin position="150"/>
        <end position="170"/>
    </location>
</feature>
<dbReference type="Proteomes" id="UP000050795">
    <property type="component" value="Unassembled WGS sequence"/>
</dbReference>
<reference evidence="12" key="2">
    <citation type="submission" date="2023-11" db="UniProtKB">
        <authorList>
            <consortium name="WormBaseParasite"/>
        </authorList>
    </citation>
    <scope>IDENTIFICATION</scope>
</reference>
<feature type="domain" description="CSC1/OSCA1-like 7TM region" evidence="8">
    <location>
        <begin position="470"/>
        <end position="718"/>
    </location>
</feature>
<evidence type="ECO:0000256" key="2">
    <source>
        <dbReference type="ARBA" id="ARBA00007779"/>
    </source>
</evidence>
<evidence type="ECO:0000256" key="5">
    <source>
        <dbReference type="ARBA" id="ARBA00022989"/>
    </source>
</evidence>
<evidence type="ECO:0000256" key="3">
    <source>
        <dbReference type="ARBA" id="ARBA00022448"/>
    </source>
</evidence>
<comment type="subcellular location">
    <subcellularLocation>
        <location evidence="1">Membrane</location>
        <topology evidence="1">Multi-pass membrane protein</topology>
    </subcellularLocation>
</comment>
<name>A0AA85JMN2_TRIRE</name>
<dbReference type="PANTHER" id="PTHR13018">
    <property type="entry name" value="PROBABLE MEMBRANE PROTEIN DUF221-RELATED"/>
    <property type="match status" value="1"/>
</dbReference>
<keyword evidence="5 7" id="KW-1133">Transmembrane helix</keyword>
<dbReference type="Pfam" id="PF13967">
    <property type="entry name" value="RSN1_TM"/>
    <property type="match status" value="1"/>
</dbReference>
<keyword evidence="4 7" id="KW-0812">Transmembrane</keyword>
<proteinExistence type="inferred from homology"/>
<dbReference type="WBParaSite" id="TREG1_30150.1">
    <property type="protein sequence ID" value="TREG1_30150.1"/>
    <property type="gene ID" value="TREG1_30150"/>
</dbReference>
<reference evidence="11" key="1">
    <citation type="submission" date="2022-06" db="EMBL/GenBank/DDBJ databases">
        <authorList>
            <person name="Berger JAMES D."/>
            <person name="Berger JAMES D."/>
        </authorList>
    </citation>
    <scope>NUCLEOTIDE SEQUENCE [LARGE SCALE GENOMIC DNA]</scope>
</reference>
<dbReference type="GO" id="GO:0005227">
    <property type="term" value="F:calcium-activated cation channel activity"/>
    <property type="evidence" value="ECO:0007669"/>
    <property type="project" value="InterPro"/>
</dbReference>
<dbReference type="Pfam" id="PF02714">
    <property type="entry name" value="RSN1_7TM"/>
    <property type="match status" value="1"/>
</dbReference>
<evidence type="ECO:0000313" key="12">
    <source>
        <dbReference type="WBParaSite" id="TREG1_30150.1"/>
    </source>
</evidence>
<feature type="transmembrane region" description="Helical" evidence="7">
    <location>
        <begin position="26"/>
        <end position="45"/>
    </location>
</feature>
<evidence type="ECO:0000256" key="1">
    <source>
        <dbReference type="ARBA" id="ARBA00004141"/>
    </source>
</evidence>
<evidence type="ECO:0000256" key="7">
    <source>
        <dbReference type="SAM" id="Phobius"/>
    </source>
</evidence>
<feature type="transmembrane region" description="Helical" evidence="7">
    <location>
        <begin position="553"/>
        <end position="581"/>
    </location>
</feature>
<dbReference type="AlphaFoldDB" id="A0AA85JMN2"/>
<dbReference type="InterPro" id="IPR032880">
    <property type="entry name" value="CSC1/OSCA1-like_N"/>
</dbReference>
<dbReference type="InterPro" id="IPR003864">
    <property type="entry name" value="CSC1/OSCA1-like_7TM"/>
</dbReference>